<accession>A0A6C0HZA7</accession>
<sequence>MNTEESNNIEICQECAIEINCNKNNIYILIKGEEEKLWCQSCFDELWKEYSNNGWTGDDIEYYLELENEE</sequence>
<dbReference type="EMBL" id="MN740058">
    <property type="protein sequence ID" value="QHT86091.1"/>
    <property type="molecule type" value="Genomic_DNA"/>
</dbReference>
<proteinExistence type="predicted"/>
<reference evidence="1" key="1">
    <citation type="journal article" date="2020" name="Nature">
        <title>Giant virus diversity and host interactions through global metagenomics.</title>
        <authorList>
            <person name="Schulz F."/>
            <person name="Roux S."/>
            <person name="Paez-Espino D."/>
            <person name="Jungbluth S."/>
            <person name="Walsh D.A."/>
            <person name="Denef V.J."/>
            <person name="McMahon K.D."/>
            <person name="Konstantinidis K.T."/>
            <person name="Eloe-Fadrosh E.A."/>
            <person name="Kyrpides N.C."/>
            <person name="Woyke T."/>
        </authorList>
    </citation>
    <scope>NUCLEOTIDE SEQUENCE</scope>
    <source>
        <strain evidence="1">GVMAG-M-3300023184-184</strain>
    </source>
</reference>
<organism evidence="1">
    <name type="scientific">viral metagenome</name>
    <dbReference type="NCBI Taxonomy" id="1070528"/>
    <lineage>
        <taxon>unclassified sequences</taxon>
        <taxon>metagenomes</taxon>
        <taxon>organismal metagenomes</taxon>
    </lineage>
</organism>
<protein>
    <submittedName>
        <fullName evidence="1">Uncharacterized protein</fullName>
    </submittedName>
</protein>
<evidence type="ECO:0000313" key="1">
    <source>
        <dbReference type="EMBL" id="QHT86091.1"/>
    </source>
</evidence>
<dbReference type="AlphaFoldDB" id="A0A6C0HZA7"/>
<name>A0A6C0HZA7_9ZZZZ</name>